<sequence>MMGANTGKKQKVDEENSNIIYSEIVTSIDKLQEIQDELEKINEEASDKVLKVEQEYSEIRKPVYDKRNDIIKAIPDFWLTAFLAHPVLGRLLNEEDLKIFKFLSSIEVEETKDVKSGYSITFNFNANPYFGNNKLSKTYTFLEDGPTKISGTTIKWEKGMGIPNVVAHKKKGKKRSRDKESFFTWFSEVTQKDDEDDALEIQDEVADIIKDDLWPNPLYYFEYDPDEVFDSDEVKIHHCFISVASASWISTCFISFFLSVHYLRISRFHITSWIISSKKLSCLRCK</sequence>
<dbReference type="InterPro" id="IPR002164">
    <property type="entry name" value="NAP_family"/>
</dbReference>
<accession>A0A1S3XNQ1</accession>
<dbReference type="GO" id="GO:0005634">
    <property type="term" value="C:nucleus"/>
    <property type="evidence" value="ECO:0000318"/>
    <property type="project" value="GO_Central"/>
</dbReference>
<dbReference type="Pfam" id="PF00956">
    <property type="entry name" value="NAP"/>
    <property type="match status" value="1"/>
</dbReference>
<dbReference type="PANTHER" id="PTHR11875">
    <property type="entry name" value="TESTIS-SPECIFIC Y-ENCODED PROTEIN"/>
    <property type="match status" value="1"/>
</dbReference>
<name>A0A1S3XNQ1_TOBAC</name>
<feature type="coiled-coil region" evidence="4">
    <location>
        <begin position="24"/>
        <end position="55"/>
    </location>
</feature>
<dbReference type="GO" id="GO:0000785">
    <property type="term" value="C:chromatin"/>
    <property type="evidence" value="ECO:0000318"/>
    <property type="project" value="GO_Central"/>
</dbReference>
<comment type="similarity">
    <text evidence="1 3">Belongs to the nucleosome assembly protein (NAP) family.</text>
</comment>
<dbReference type="GO" id="GO:0042393">
    <property type="term" value="F:histone binding"/>
    <property type="evidence" value="ECO:0000318"/>
    <property type="project" value="GO_Central"/>
</dbReference>
<proteinExistence type="inferred from homology"/>
<dbReference type="KEGG" id="nta:107766902"/>
<evidence type="ECO:0000256" key="1">
    <source>
        <dbReference type="ARBA" id="ARBA00009947"/>
    </source>
</evidence>
<dbReference type="PaxDb" id="4097-A0A1S3XNQ1"/>
<reference evidence="5" key="1">
    <citation type="submission" date="2025-08" db="UniProtKB">
        <authorList>
            <consortium name="RefSeq"/>
        </authorList>
    </citation>
    <scope>IDENTIFICATION</scope>
</reference>
<dbReference type="SUPFAM" id="SSF143113">
    <property type="entry name" value="NAP-like"/>
    <property type="match status" value="1"/>
</dbReference>
<gene>
    <name evidence="5" type="primary">LOC107766902</name>
</gene>
<keyword evidence="2" id="KW-0143">Chaperone</keyword>
<dbReference type="Gene3D" id="1.20.5.1500">
    <property type="match status" value="1"/>
</dbReference>
<dbReference type="SMR" id="A0A1S3XNQ1"/>
<dbReference type="GO" id="GO:0003682">
    <property type="term" value="F:chromatin binding"/>
    <property type="evidence" value="ECO:0000318"/>
    <property type="project" value="GO_Central"/>
</dbReference>
<evidence type="ECO:0000313" key="5">
    <source>
        <dbReference type="RefSeq" id="XP_016441277.1"/>
    </source>
</evidence>
<dbReference type="InterPro" id="IPR037231">
    <property type="entry name" value="NAP-like_sf"/>
</dbReference>
<keyword evidence="4" id="KW-0175">Coiled coil</keyword>
<dbReference type="OrthoDB" id="19419at2759"/>
<dbReference type="GO" id="GO:0000724">
    <property type="term" value="P:double-strand break repair via homologous recombination"/>
    <property type="evidence" value="ECO:0007669"/>
    <property type="project" value="UniProtKB-ARBA"/>
</dbReference>
<dbReference type="AlphaFoldDB" id="A0A1S3XNQ1"/>
<dbReference type="STRING" id="4097.A0A1S3XNQ1"/>
<dbReference type="GO" id="GO:0006334">
    <property type="term" value="P:nucleosome assembly"/>
    <property type="evidence" value="ECO:0007669"/>
    <property type="project" value="InterPro"/>
</dbReference>
<protein>
    <submittedName>
        <fullName evidence="5">NAP1-related protein 2-like</fullName>
    </submittedName>
</protein>
<evidence type="ECO:0000256" key="3">
    <source>
        <dbReference type="RuleBase" id="RU003876"/>
    </source>
</evidence>
<organism evidence="5">
    <name type="scientific">Nicotiana tabacum</name>
    <name type="common">Common tobacco</name>
    <dbReference type="NCBI Taxonomy" id="4097"/>
    <lineage>
        <taxon>Eukaryota</taxon>
        <taxon>Viridiplantae</taxon>
        <taxon>Streptophyta</taxon>
        <taxon>Embryophyta</taxon>
        <taxon>Tracheophyta</taxon>
        <taxon>Spermatophyta</taxon>
        <taxon>Magnoliopsida</taxon>
        <taxon>eudicotyledons</taxon>
        <taxon>Gunneridae</taxon>
        <taxon>Pentapetalae</taxon>
        <taxon>asterids</taxon>
        <taxon>lamiids</taxon>
        <taxon>Solanales</taxon>
        <taxon>Solanaceae</taxon>
        <taxon>Nicotianoideae</taxon>
        <taxon>Nicotianeae</taxon>
        <taxon>Nicotiana</taxon>
    </lineage>
</organism>
<dbReference type="OMA" id="EFHVNES"/>
<evidence type="ECO:0000256" key="4">
    <source>
        <dbReference type="SAM" id="Coils"/>
    </source>
</evidence>
<evidence type="ECO:0000256" key="2">
    <source>
        <dbReference type="ARBA" id="ARBA00023186"/>
    </source>
</evidence>
<dbReference type="RefSeq" id="XP_016441277.1">
    <property type="nucleotide sequence ID" value="XM_016585791.1"/>
</dbReference>
<dbReference type="Gene3D" id="3.30.1120.90">
    <property type="entry name" value="Nucleosome assembly protein"/>
    <property type="match status" value="1"/>
</dbReference>